<reference evidence="3" key="1">
    <citation type="journal article" date="2018" name="Nat. Plants">
        <title>Whole-genome landscape of Medicago truncatula symbiotic genes.</title>
        <authorList>
            <person name="Pecrix Y."/>
            <person name="Staton S.E."/>
            <person name="Sallet E."/>
            <person name="Lelandais-Briere C."/>
            <person name="Moreau S."/>
            <person name="Carrere S."/>
            <person name="Blein T."/>
            <person name="Jardinaud M.F."/>
            <person name="Latrasse D."/>
            <person name="Zouine M."/>
            <person name="Zahm M."/>
            <person name="Kreplak J."/>
            <person name="Mayjonade B."/>
            <person name="Satge C."/>
            <person name="Perez M."/>
            <person name="Cauet S."/>
            <person name="Marande W."/>
            <person name="Chantry-Darmon C."/>
            <person name="Lopez-Roques C."/>
            <person name="Bouchez O."/>
            <person name="Berard A."/>
            <person name="Debelle F."/>
            <person name="Munos S."/>
            <person name="Bendahmane A."/>
            <person name="Berges H."/>
            <person name="Niebel A."/>
            <person name="Buitink J."/>
            <person name="Frugier F."/>
            <person name="Benhamed M."/>
            <person name="Crespi M."/>
            <person name="Gouzy J."/>
            <person name="Gamas P."/>
        </authorList>
    </citation>
    <scope>NUCLEOTIDE SEQUENCE [LARGE SCALE GENOMIC DNA]</scope>
    <source>
        <strain evidence="3">cv. Jemalong A17</strain>
    </source>
</reference>
<keyword evidence="1" id="KW-0472">Membrane</keyword>
<comment type="caution">
    <text evidence="2">The sequence shown here is derived from an EMBL/GenBank/DDBJ whole genome shotgun (WGS) entry which is preliminary data.</text>
</comment>
<accession>A0A396IUX5</accession>
<evidence type="ECO:0000256" key="1">
    <source>
        <dbReference type="SAM" id="Phobius"/>
    </source>
</evidence>
<evidence type="ECO:0000313" key="2">
    <source>
        <dbReference type="EMBL" id="RHN68174.1"/>
    </source>
</evidence>
<evidence type="ECO:0008006" key="4">
    <source>
        <dbReference type="Google" id="ProtNLM"/>
    </source>
</evidence>
<name>A0A396IUX5_MEDTR</name>
<organism evidence="2 3">
    <name type="scientific">Medicago truncatula</name>
    <name type="common">Barrel medic</name>
    <name type="synonym">Medicago tribuloides</name>
    <dbReference type="NCBI Taxonomy" id="3880"/>
    <lineage>
        <taxon>Eukaryota</taxon>
        <taxon>Viridiplantae</taxon>
        <taxon>Streptophyta</taxon>
        <taxon>Embryophyta</taxon>
        <taxon>Tracheophyta</taxon>
        <taxon>Spermatophyta</taxon>
        <taxon>Magnoliopsida</taxon>
        <taxon>eudicotyledons</taxon>
        <taxon>Gunneridae</taxon>
        <taxon>Pentapetalae</taxon>
        <taxon>rosids</taxon>
        <taxon>fabids</taxon>
        <taxon>Fabales</taxon>
        <taxon>Fabaceae</taxon>
        <taxon>Papilionoideae</taxon>
        <taxon>50 kb inversion clade</taxon>
        <taxon>NPAAA clade</taxon>
        <taxon>Hologalegina</taxon>
        <taxon>IRL clade</taxon>
        <taxon>Trifolieae</taxon>
        <taxon>Medicago</taxon>
    </lineage>
</organism>
<dbReference type="AlphaFoldDB" id="A0A396IUX5"/>
<dbReference type="Proteomes" id="UP000265566">
    <property type="component" value="Chromosome 3"/>
</dbReference>
<dbReference type="Gramene" id="rna16487">
    <property type="protein sequence ID" value="RHN68174.1"/>
    <property type="gene ID" value="gene16487"/>
</dbReference>
<sequence>MKKIFRKTSSLPFFFRRPIPSRIGIITTSLTIIYHIVVEIEIGVFVVFEKVDVADIRNVIIVDGYMRTNIIVVCNK</sequence>
<evidence type="ECO:0000313" key="3">
    <source>
        <dbReference type="Proteomes" id="UP000265566"/>
    </source>
</evidence>
<proteinExistence type="predicted"/>
<dbReference type="EMBL" id="PSQE01000003">
    <property type="protein sequence ID" value="RHN68174.1"/>
    <property type="molecule type" value="Genomic_DNA"/>
</dbReference>
<protein>
    <recommendedName>
        <fullName evidence="4">Transmembrane protein</fullName>
    </recommendedName>
</protein>
<feature type="transmembrane region" description="Helical" evidence="1">
    <location>
        <begin position="21"/>
        <end position="48"/>
    </location>
</feature>
<keyword evidence="1" id="KW-1133">Transmembrane helix</keyword>
<gene>
    <name evidence="2" type="ORF">MtrunA17_Chr3g0110981</name>
</gene>
<keyword evidence="1" id="KW-0812">Transmembrane</keyword>